<accession>A0AAD9MSU0</accession>
<organism evidence="3 4">
    <name type="scientific">Paralvinella palmiformis</name>
    <dbReference type="NCBI Taxonomy" id="53620"/>
    <lineage>
        <taxon>Eukaryota</taxon>
        <taxon>Metazoa</taxon>
        <taxon>Spiralia</taxon>
        <taxon>Lophotrochozoa</taxon>
        <taxon>Annelida</taxon>
        <taxon>Polychaeta</taxon>
        <taxon>Sedentaria</taxon>
        <taxon>Canalipalpata</taxon>
        <taxon>Terebellida</taxon>
        <taxon>Terebelliformia</taxon>
        <taxon>Alvinellidae</taxon>
        <taxon>Paralvinella</taxon>
    </lineage>
</organism>
<dbReference type="InterPro" id="IPR001315">
    <property type="entry name" value="CARD"/>
</dbReference>
<feature type="domain" description="CARD" evidence="2">
    <location>
        <begin position="1"/>
        <end position="78"/>
    </location>
</feature>
<sequence length="411" mass="47713">MDSEEKKVLRRKRQTIVSYLKVTEKHLDVLIKNQYLTNDGADKIRGELSNQAKVNKLTDVLSSQCGRRAFNALCDLLEIGSTSWLKSELVAEVKAERGEMKIDDYIDRECGLLVYKEFGNCKRLSEGQKKDMQHLVAKKTQCTKEAWRSQLVKTEEALAYENELNREKDEHIGTLIDRISEFVRINCSRLHTIGRRCSSTSSMSTVREVTQNCSDEENGNRPFLERLDELIDNLQNLISVVLFERDGLLEERHRSFHLLSVTEPAAKLDREIELALHDADRRLEESQREVEHYESKIRALESELSADRIKWQREVEQRDITIRTLRGHLDKCHDKIRDLNEMMENLQQELANTKDELAKYRNKAELLEKNRRLGYAYGTGSVIDNTEKRIGNGRTQAMAKKTKKAFKINKS</sequence>
<dbReference type="CDD" id="cd01671">
    <property type="entry name" value="CARD"/>
    <property type="match status" value="1"/>
</dbReference>
<dbReference type="Gene3D" id="1.10.287.1490">
    <property type="match status" value="1"/>
</dbReference>
<dbReference type="Pfam" id="PF00619">
    <property type="entry name" value="CARD"/>
    <property type="match status" value="1"/>
</dbReference>
<dbReference type="EMBL" id="JAODUP010000941">
    <property type="protein sequence ID" value="KAK2142541.1"/>
    <property type="molecule type" value="Genomic_DNA"/>
</dbReference>
<dbReference type="PROSITE" id="PS50209">
    <property type="entry name" value="CARD"/>
    <property type="match status" value="1"/>
</dbReference>
<evidence type="ECO:0000313" key="3">
    <source>
        <dbReference type="EMBL" id="KAK2142541.1"/>
    </source>
</evidence>
<gene>
    <name evidence="3" type="ORF">LSH36_940g00031</name>
</gene>
<dbReference type="Gene3D" id="1.10.533.10">
    <property type="entry name" value="Death Domain, Fas"/>
    <property type="match status" value="1"/>
</dbReference>
<name>A0AAD9MSU0_9ANNE</name>
<evidence type="ECO:0000259" key="2">
    <source>
        <dbReference type="PROSITE" id="PS50209"/>
    </source>
</evidence>
<evidence type="ECO:0000256" key="1">
    <source>
        <dbReference type="SAM" id="Coils"/>
    </source>
</evidence>
<reference evidence="3" key="1">
    <citation type="journal article" date="2023" name="Mol. Biol. Evol.">
        <title>Third-Generation Sequencing Reveals the Adaptive Role of the Epigenome in Three Deep-Sea Polychaetes.</title>
        <authorList>
            <person name="Perez M."/>
            <person name="Aroh O."/>
            <person name="Sun Y."/>
            <person name="Lan Y."/>
            <person name="Juniper S.K."/>
            <person name="Young C.R."/>
            <person name="Angers B."/>
            <person name="Qian P.Y."/>
        </authorList>
    </citation>
    <scope>NUCLEOTIDE SEQUENCE</scope>
    <source>
        <strain evidence="3">P08H-3</strain>
    </source>
</reference>
<dbReference type="SUPFAM" id="SSF47986">
    <property type="entry name" value="DEATH domain"/>
    <property type="match status" value="1"/>
</dbReference>
<keyword evidence="4" id="KW-1185">Reference proteome</keyword>
<evidence type="ECO:0000313" key="4">
    <source>
        <dbReference type="Proteomes" id="UP001208570"/>
    </source>
</evidence>
<keyword evidence="1" id="KW-0175">Coiled coil</keyword>
<proteinExistence type="predicted"/>
<comment type="caution">
    <text evidence="3">The sequence shown here is derived from an EMBL/GenBank/DDBJ whole genome shotgun (WGS) entry which is preliminary data.</text>
</comment>
<protein>
    <recommendedName>
        <fullName evidence="2">CARD domain-containing protein</fullName>
    </recommendedName>
</protein>
<feature type="coiled-coil region" evidence="1">
    <location>
        <begin position="269"/>
        <end position="370"/>
    </location>
</feature>
<dbReference type="InterPro" id="IPR011029">
    <property type="entry name" value="DEATH-like_dom_sf"/>
</dbReference>
<dbReference type="GO" id="GO:0042981">
    <property type="term" value="P:regulation of apoptotic process"/>
    <property type="evidence" value="ECO:0007669"/>
    <property type="project" value="InterPro"/>
</dbReference>
<dbReference type="AlphaFoldDB" id="A0AAD9MSU0"/>
<dbReference type="Proteomes" id="UP001208570">
    <property type="component" value="Unassembled WGS sequence"/>
</dbReference>